<dbReference type="Proteomes" id="UP001055811">
    <property type="component" value="Linkage Group LG06"/>
</dbReference>
<protein>
    <submittedName>
        <fullName evidence="1">Uncharacterized protein</fullName>
    </submittedName>
</protein>
<evidence type="ECO:0000313" key="1">
    <source>
        <dbReference type="EMBL" id="KAI3722678.1"/>
    </source>
</evidence>
<sequence length="145" mass="16008">MIFTVRVRLETGRGQYLTTARRASVGSVLEWPVPTVSVMGEVRYGKGPVFDECQMGQCQIRAGRARLDSPKKCGQRRGASTRLESRASVWSEPGGPVPRCLTVLRHVRVRAYLDPVLLTNSPKGLVLAGLSDQFPRRACLSHMIS</sequence>
<name>A0ACB9BL91_CICIN</name>
<dbReference type="EMBL" id="CM042014">
    <property type="protein sequence ID" value="KAI3722678.1"/>
    <property type="molecule type" value="Genomic_DNA"/>
</dbReference>
<gene>
    <name evidence="1" type="ORF">L2E82_33720</name>
</gene>
<reference evidence="1 2" key="2">
    <citation type="journal article" date="2022" name="Mol. Ecol. Resour.">
        <title>The genomes of chicory, endive, great burdock and yacon provide insights into Asteraceae paleo-polyploidization history and plant inulin production.</title>
        <authorList>
            <person name="Fan W."/>
            <person name="Wang S."/>
            <person name="Wang H."/>
            <person name="Wang A."/>
            <person name="Jiang F."/>
            <person name="Liu H."/>
            <person name="Zhao H."/>
            <person name="Xu D."/>
            <person name="Zhang Y."/>
        </authorList>
    </citation>
    <scope>NUCLEOTIDE SEQUENCE [LARGE SCALE GENOMIC DNA]</scope>
    <source>
        <strain evidence="2">cv. Punajuju</strain>
        <tissue evidence="1">Leaves</tissue>
    </source>
</reference>
<comment type="caution">
    <text evidence="1">The sequence shown here is derived from an EMBL/GenBank/DDBJ whole genome shotgun (WGS) entry which is preliminary data.</text>
</comment>
<keyword evidence="2" id="KW-1185">Reference proteome</keyword>
<evidence type="ECO:0000313" key="2">
    <source>
        <dbReference type="Proteomes" id="UP001055811"/>
    </source>
</evidence>
<reference evidence="2" key="1">
    <citation type="journal article" date="2022" name="Mol. Ecol. Resour.">
        <title>The genomes of chicory, endive, great burdock and yacon provide insights into Asteraceae palaeo-polyploidization history and plant inulin production.</title>
        <authorList>
            <person name="Fan W."/>
            <person name="Wang S."/>
            <person name="Wang H."/>
            <person name="Wang A."/>
            <person name="Jiang F."/>
            <person name="Liu H."/>
            <person name="Zhao H."/>
            <person name="Xu D."/>
            <person name="Zhang Y."/>
        </authorList>
    </citation>
    <scope>NUCLEOTIDE SEQUENCE [LARGE SCALE GENOMIC DNA]</scope>
    <source>
        <strain evidence="2">cv. Punajuju</strain>
    </source>
</reference>
<proteinExistence type="predicted"/>
<accession>A0ACB9BL91</accession>
<organism evidence="1 2">
    <name type="scientific">Cichorium intybus</name>
    <name type="common">Chicory</name>
    <dbReference type="NCBI Taxonomy" id="13427"/>
    <lineage>
        <taxon>Eukaryota</taxon>
        <taxon>Viridiplantae</taxon>
        <taxon>Streptophyta</taxon>
        <taxon>Embryophyta</taxon>
        <taxon>Tracheophyta</taxon>
        <taxon>Spermatophyta</taxon>
        <taxon>Magnoliopsida</taxon>
        <taxon>eudicotyledons</taxon>
        <taxon>Gunneridae</taxon>
        <taxon>Pentapetalae</taxon>
        <taxon>asterids</taxon>
        <taxon>campanulids</taxon>
        <taxon>Asterales</taxon>
        <taxon>Asteraceae</taxon>
        <taxon>Cichorioideae</taxon>
        <taxon>Cichorieae</taxon>
        <taxon>Cichoriinae</taxon>
        <taxon>Cichorium</taxon>
    </lineage>
</organism>